<dbReference type="SUPFAM" id="SSF51182">
    <property type="entry name" value="RmlC-like cupins"/>
    <property type="match status" value="1"/>
</dbReference>
<keyword evidence="3 7" id="KW-0223">Dioxygenase</keyword>
<evidence type="ECO:0000256" key="4">
    <source>
        <dbReference type="ARBA" id="ARBA00023002"/>
    </source>
</evidence>
<dbReference type="CDD" id="cd10548">
    <property type="entry name" value="cupin_CDO"/>
    <property type="match status" value="1"/>
</dbReference>
<evidence type="ECO:0000313" key="8">
    <source>
        <dbReference type="Proteomes" id="UP000196536"/>
    </source>
</evidence>
<dbReference type="EMBL" id="NEXX01000002">
    <property type="protein sequence ID" value="OUY07614.1"/>
    <property type="molecule type" value="Genomic_DNA"/>
</dbReference>
<keyword evidence="2 6" id="KW-0479">Metal-binding</keyword>
<dbReference type="PANTHER" id="PTHR12918:SF1">
    <property type="entry name" value="CYSTEINE DIOXYGENASE TYPE 1"/>
    <property type="match status" value="1"/>
</dbReference>
<dbReference type="RefSeq" id="WP_087620161.1">
    <property type="nucleotide sequence ID" value="NZ_JAKVJF010000009.1"/>
</dbReference>
<evidence type="ECO:0000256" key="5">
    <source>
        <dbReference type="ARBA" id="ARBA00023004"/>
    </source>
</evidence>
<reference evidence="7 8" key="1">
    <citation type="submission" date="2017-05" db="EMBL/GenBank/DDBJ databases">
        <title>Acinetobacter populi ANC 5415 (= PBJ7), whole genome shotgun sequencing project.</title>
        <authorList>
            <person name="Nemec A."/>
            <person name="Radolfova-Krizova L."/>
        </authorList>
    </citation>
    <scope>NUCLEOTIDE SEQUENCE [LARGE SCALE GENOMIC DNA]</scope>
    <source>
        <strain evidence="7 8">PBJ7</strain>
    </source>
</reference>
<accession>A0A1Z9YZI2</accession>
<evidence type="ECO:0000256" key="6">
    <source>
        <dbReference type="PIRSR" id="PIRSR610300-51"/>
    </source>
</evidence>
<dbReference type="InterPro" id="IPR010300">
    <property type="entry name" value="CDO_1"/>
</dbReference>
<dbReference type="GO" id="GO:0016702">
    <property type="term" value="F:oxidoreductase activity, acting on single donors with incorporation of molecular oxygen, incorporation of two atoms of oxygen"/>
    <property type="evidence" value="ECO:0007669"/>
    <property type="project" value="InterPro"/>
</dbReference>
<gene>
    <name evidence="7" type="ORF">CAP51_07660</name>
</gene>
<feature type="binding site" evidence="6">
    <location>
        <position position="89"/>
    </location>
    <ligand>
        <name>Fe cation</name>
        <dbReference type="ChEBI" id="CHEBI:24875"/>
        <note>catalytic</note>
    </ligand>
</feature>
<dbReference type="AlphaFoldDB" id="A0A1Z9YZI2"/>
<dbReference type="Proteomes" id="UP000196536">
    <property type="component" value="Unassembled WGS sequence"/>
</dbReference>
<dbReference type="PANTHER" id="PTHR12918">
    <property type="entry name" value="CYSTEINE DIOXYGENASE"/>
    <property type="match status" value="1"/>
</dbReference>
<evidence type="ECO:0000256" key="2">
    <source>
        <dbReference type="ARBA" id="ARBA00022723"/>
    </source>
</evidence>
<dbReference type="GO" id="GO:0008198">
    <property type="term" value="F:ferrous iron binding"/>
    <property type="evidence" value="ECO:0007669"/>
    <property type="project" value="TreeGrafter"/>
</dbReference>
<sequence>MTDLIEQLHPLTAKIEQGLAQGIQGEQLIRSFIPEFKTLLSQKDWLPQQFRQEHPQHYQQYLLYLDPQSRFSIVSFVWGPNQTTPIHNHEVWGVVGVLQGAEISQRYQREHDRLIPVDPADVLNETDIDFFTPEQGDIHQVSNAFQDRVSISIHIYGADIGQVKRFSFDAEGRAKPFISGYSNQEFKS</sequence>
<evidence type="ECO:0000256" key="3">
    <source>
        <dbReference type="ARBA" id="ARBA00022964"/>
    </source>
</evidence>
<dbReference type="Pfam" id="PF05995">
    <property type="entry name" value="CDO_I"/>
    <property type="match status" value="1"/>
</dbReference>
<name>A0A1Z9YZI2_9GAMM</name>
<feature type="binding site" evidence="6">
    <location>
        <position position="87"/>
    </location>
    <ligand>
        <name>Fe cation</name>
        <dbReference type="ChEBI" id="CHEBI:24875"/>
        <note>catalytic</note>
    </ligand>
</feature>
<organism evidence="7 8">
    <name type="scientific">Acinetobacter populi</name>
    <dbReference type="NCBI Taxonomy" id="1582270"/>
    <lineage>
        <taxon>Bacteria</taxon>
        <taxon>Pseudomonadati</taxon>
        <taxon>Pseudomonadota</taxon>
        <taxon>Gammaproteobacteria</taxon>
        <taxon>Moraxellales</taxon>
        <taxon>Moraxellaceae</taxon>
        <taxon>Acinetobacter</taxon>
    </lineage>
</organism>
<proteinExistence type="inferred from homology"/>
<comment type="similarity">
    <text evidence="1">Belongs to the cysteine dioxygenase family.</text>
</comment>
<dbReference type="OrthoDB" id="7059163at2"/>
<protein>
    <submittedName>
        <fullName evidence="7">Cysteine dioxygenase</fullName>
    </submittedName>
</protein>
<evidence type="ECO:0000313" key="7">
    <source>
        <dbReference type="EMBL" id="OUY07614.1"/>
    </source>
</evidence>
<keyword evidence="8" id="KW-1185">Reference proteome</keyword>
<dbReference type="InterPro" id="IPR011051">
    <property type="entry name" value="RmlC_Cupin_sf"/>
</dbReference>
<evidence type="ECO:0000256" key="1">
    <source>
        <dbReference type="ARBA" id="ARBA00006622"/>
    </source>
</evidence>
<keyword evidence="4" id="KW-0560">Oxidoreductase</keyword>
<feature type="binding site" evidence="6">
    <location>
        <position position="139"/>
    </location>
    <ligand>
        <name>Fe cation</name>
        <dbReference type="ChEBI" id="CHEBI:24875"/>
        <note>catalytic</note>
    </ligand>
</feature>
<comment type="caution">
    <text evidence="7">The sequence shown here is derived from an EMBL/GenBank/DDBJ whole genome shotgun (WGS) entry which is preliminary data.</text>
</comment>
<keyword evidence="5 6" id="KW-0408">Iron</keyword>
<dbReference type="InterPro" id="IPR014710">
    <property type="entry name" value="RmlC-like_jellyroll"/>
</dbReference>
<dbReference type="Gene3D" id="2.60.120.10">
    <property type="entry name" value="Jelly Rolls"/>
    <property type="match status" value="1"/>
</dbReference>